<comment type="caution">
    <text evidence="1">The sequence shown here is derived from an EMBL/GenBank/DDBJ whole genome shotgun (WGS) entry which is preliminary data.</text>
</comment>
<dbReference type="RefSeq" id="WP_285433422.1">
    <property type="nucleotide sequence ID" value="NZ_JASJUS010000014.1"/>
</dbReference>
<dbReference type="Proteomes" id="UP001241926">
    <property type="component" value="Unassembled WGS sequence"/>
</dbReference>
<evidence type="ECO:0000313" key="1">
    <source>
        <dbReference type="EMBL" id="MDL2078104.1"/>
    </source>
</evidence>
<keyword evidence="2" id="KW-1185">Reference proteome</keyword>
<proteinExistence type="predicted"/>
<gene>
    <name evidence="1" type="ORF">QNN03_16850</name>
</gene>
<reference evidence="1 2" key="1">
    <citation type="submission" date="2023-05" db="EMBL/GenBank/DDBJ databases">
        <title>Streptomyces fuscus sp. nov., a brown-black pigment producing actinomyces isolated from dry sand of Sea duck farm.</title>
        <authorList>
            <person name="Xie J."/>
            <person name="Shen N."/>
        </authorList>
    </citation>
    <scope>NUCLEOTIDE SEQUENCE [LARGE SCALE GENOMIC DNA]</scope>
    <source>
        <strain evidence="1 2">GXMU-J15</strain>
    </source>
</reference>
<sequence length="128" mass="14534">MDIAKDLALIDGLRTRVVPAEPGADAYHRAVLGLRAWPRAEDCYAYEEAVAERLTERYGEPSRWGTTTLVERAARGEHIPEPWAMLSTWATELRTWEVEDRWITLTVIDGDTDELPQVYVVVTPEDPP</sequence>
<protein>
    <submittedName>
        <fullName evidence="1">Uncharacterized protein</fullName>
    </submittedName>
</protein>
<dbReference type="EMBL" id="JASJUS010000014">
    <property type="protein sequence ID" value="MDL2078104.1"/>
    <property type="molecule type" value="Genomic_DNA"/>
</dbReference>
<organism evidence="1 2">
    <name type="scientific">Streptomyces fuscus</name>
    <dbReference type="NCBI Taxonomy" id="3048495"/>
    <lineage>
        <taxon>Bacteria</taxon>
        <taxon>Bacillati</taxon>
        <taxon>Actinomycetota</taxon>
        <taxon>Actinomycetes</taxon>
        <taxon>Kitasatosporales</taxon>
        <taxon>Streptomycetaceae</taxon>
        <taxon>Streptomyces</taxon>
    </lineage>
</organism>
<evidence type="ECO:0000313" key="2">
    <source>
        <dbReference type="Proteomes" id="UP001241926"/>
    </source>
</evidence>
<accession>A0ABT7J1B4</accession>
<name>A0ABT7J1B4_9ACTN</name>